<comment type="caution">
    <text evidence="2">The sequence shown here is derived from an EMBL/GenBank/DDBJ whole genome shotgun (WGS) entry which is preliminary data.</text>
</comment>
<dbReference type="EMBL" id="LVHI01000039">
    <property type="protein sequence ID" value="OAK51438.1"/>
    <property type="molecule type" value="Genomic_DNA"/>
</dbReference>
<name>A0A177Y8G9_9NOCA</name>
<sequence>MSTSIPLPGQHRPHDASTPVVEPGAVAAEVDQLLDRLPDRDAPPMDLKVQAQILERAHDVLVQALSSVDKS</sequence>
<dbReference type="RefSeq" id="WP_068431455.1">
    <property type="nucleotide sequence ID" value="NZ_LVHI01000039.1"/>
</dbReference>
<gene>
    <name evidence="2" type="ORF">A3K89_12715</name>
</gene>
<proteinExistence type="predicted"/>
<organism evidence="2 3">
    <name type="scientific">Rhodococcoides kyotonense</name>
    <dbReference type="NCBI Taxonomy" id="398843"/>
    <lineage>
        <taxon>Bacteria</taxon>
        <taxon>Bacillati</taxon>
        <taxon>Actinomycetota</taxon>
        <taxon>Actinomycetes</taxon>
        <taxon>Mycobacteriales</taxon>
        <taxon>Nocardiaceae</taxon>
        <taxon>Rhodococcoides</taxon>
    </lineage>
</organism>
<evidence type="ECO:0000256" key="1">
    <source>
        <dbReference type="SAM" id="MobiDB-lite"/>
    </source>
</evidence>
<feature type="region of interest" description="Disordered" evidence="1">
    <location>
        <begin position="1"/>
        <end position="21"/>
    </location>
</feature>
<reference evidence="2 3" key="1">
    <citation type="submission" date="2016-03" db="EMBL/GenBank/DDBJ databases">
        <title>Genome sequence of Rhodococcus kyotonensis KB10.</title>
        <authorList>
            <person name="Jeong H."/>
            <person name="Hong C.E."/>
            <person name="Jo S.H."/>
            <person name="Park J.M."/>
        </authorList>
    </citation>
    <scope>NUCLEOTIDE SEQUENCE [LARGE SCALE GENOMIC DNA]</scope>
    <source>
        <strain evidence="2 3">KB10</strain>
    </source>
</reference>
<keyword evidence="3" id="KW-1185">Reference proteome</keyword>
<accession>A0A177Y8G9</accession>
<evidence type="ECO:0000313" key="2">
    <source>
        <dbReference type="EMBL" id="OAK51438.1"/>
    </source>
</evidence>
<dbReference type="AlphaFoldDB" id="A0A177Y8G9"/>
<evidence type="ECO:0000313" key="3">
    <source>
        <dbReference type="Proteomes" id="UP000077519"/>
    </source>
</evidence>
<protein>
    <submittedName>
        <fullName evidence="2">Uncharacterized protein</fullName>
    </submittedName>
</protein>
<dbReference type="Proteomes" id="UP000077519">
    <property type="component" value="Unassembled WGS sequence"/>
</dbReference>